<dbReference type="eggNOG" id="COG1344">
    <property type="taxonomic scope" value="Bacteria"/>
</dbReference>
<dbReference type="Proteomes" id="UP000004931">
    <property type="component" value="Unassembled WGS sequence"/>
</dbReference>
<dbReference type="Gene3D" id="2.30.220.10">
    <property type="entry name" value="f41 fragment of flagellin, C-terminal domain"/>
    <property type="match status" value="1"/>
</dbReference>
<evidence type="ECO:0000256" key="3">
    <source>
        <dbReference type="ARBA" id="ARBA00023143"/>
    </source>
</evidence>
<dbReference type="Gene3D" id="6.10.280.190">
    <property type="match status" value="1"/>
</dbReference>
<keyword evidence="2 4" id="KW-0964">Secreted</keyword>
<comment type="caution">
    <text evidence="7">The sequence shown here is derived from an EMBL/GenBank/DDBJ whole genome shotgun (WGS) entry which is preliminary data.</text>
</comment>
<dbReference type="InterPro" id="IPR046358">
    <property type="entry name" value="Flagellin_C"/>
</dbReference>
<accession>A0YG71</accession>
<dbReference type="Gene3D" id="6.10.10.10">
    <property type="entry name" value="Flagellar export chaperone, C-terminal domain"/>
    <property type="match status" value="1"/>
</dbReference>
<dbReference type="STRING" id="247633.GP2143_11007"/>
<comment type="function">
    <text evidence="4">Flagellin is the subunit protein which polymerizes to form the filaments of bacterial flagella.</text>
</comment>
<dbReference type="PRINTS" id="PR00207">
    <property type="entry name" value="FLAGELLIN"/>
</dbReference>
<gene>
    <name evidence="7" type="ORF">GP2143_11007</name>
</gene>
<dbReference type="Pfam" id="PF00700">
    <property type="entry name" value="Flagellin_C"/>
    <property type="match status" value="1"/>
</dbReference>
<feature type="domain" description="Flagellin N-terminal" evidence="5">
    <location>
        <begin position="5"/>
        <end position="142"/>
    </location>
</feature>
<evidence type="ECO:0000256" key="4">
    <source>
        <dbReference type="RuleBase" id="RU362073"/>
    </source>
</evidence>
<dbReference type="AlphaFoldDB" id="A0YG71"/>
<dbReference type="GO" id="GO:0009288">
    <property type="term" value="C:bacterial-type flagellum"/>
    <property type="evidence" value="ECO:0007669"/>
    <property type="project" value="UniProtKB-SubCell"/>
</dbReference>
<keyword evidence="8" id="KW-1185">Reference proteome</keyword>
<comment type="similarity">
    <text evidence="1 4">Belongs to the bacterial flagellin family.</text>
</comment>
<name>A0YG71_9GAMM</name>
<dbReference type="PANTHER" id="PTHR42792">
    <property type="entry name" value="FLAGELLIN"/>
    <property type="match status" value="1"/>
</dbReference>
<comment type="subcellular location">
    <subcellularLocation>
        <location evidence="4">Secreted</location>
    </subcellularLocation>
    <subcellularLocation>
        <location evidence="4">Bacterial flagellum</location>
    </subcellularLocation>
</comment>
<dbReference type="InterPro" id="IPR042187">
    <property type="entry name" value="Flagellin_C_sub2"/>
</dbReference>
<feature type="domain" description="Flagellin C-terminal" evidence="6">
    <location>
        <begin position="409"/>
        <end position="494"/>
    </location>
</feature>
<dbReference type="InterPro" id="IPR001029">
    <property type="entry name" value="Flagellin_N"/>
</dbReference>
<reference evidence="7 8" key="1">
    <citation type="journal article" date="2010" name="J. Bacteriol.">
        <title>Genome sequence of the oligotrophic marine Gammaproteobacterium HTCC2143, isolated from the Oregon Coast.</title>
        <authorList>
            <person name="Oh H.M."/>
            <person name="Kang I."/>
            <person name="Ferriera S."/>
            <person name="Giovannoni S.J."/>
            <person name="Cho J.C."/>
        </authorList>
    </citation>
    <scope>NUCLEOTIDE SEQUENCE [LARGE SCALE GENOMIC DNA]</scope>
    <source>
        <strain evidence="7 8">HTCC2143</strain>
    </source>
</reference>
<dbReference type="GO" id="GO:0005576">
    <property type="term" value="C:extracellular region"/>
    <property type="evidence" value="ECO:0007669"/>
    <property type="project" value="UniProtKB-SubCell"/>
</dbReference>
<organism evidence="7 8">
    <name type="scientific">marine gamma proteobacterium HTCC2143</name>
    <dbReference type="NCBI Taxonomy" id="247633"/>
    <lineage>
        <taxon>Bacteria</taxon>
        <taxon>Pseudomonadati</taxon>
        <taxon>Pseudomonadota</taxon>
        <taxon>Gammaproteobacteria</taxon>
        <taxon>Cellvibrionales</taxon>
        <taxon>Spongiibacteraceae</taxon>
        <taxon>BD1-7 clade</taxon>
    </lineage>
</organism>
<evidence type="ECO:0000313" key="7">
    <source>
        <dbReference type="EMBL" id="EAW30097.1"/>
    </source>
</evidence>
<keyword evidence="7" id="KW-0969">Cilium</keyword>
<dbReference type="SUPFAM" id="SSF64518">
    <property type="entry name" value="Phase 1 flagellin"/>
    <property type="match status" value="1"/>
</dbReference>
<dbReference type="Pfam" id="PF00669">
    <property type="entry name" value="Flagellin_N"/>
    <property type="match status" value="1"/>
</dbReference>
<dbReference type="Gene3D" id="1.20.1330.10">
    <property type="entry name" value="f41 fragment of flagellin, N-terminal domain"/>
    <property type="match status" value="1"/>
</dbReference>
<keyword evidence="7" id="KW-0966">Cell projection</keyword>
<protein>
    <recommendedName>
        <fullName evidence="4">Flagellin</fullName>
    </recommendedName>
</protein>
<dbReference type="InterPro" id="IPR001492">
    <property type="entry name" value="Flagellin"/>
</dbReference>
<dbReference type="EMBL" id="AAVT01000010">
    <property type="protein sequence ID" value="EAW30097.1"/>
    <property type="molecule type" value="Genomic_DNA"/>
</dbReference>
<dbReference type="PANTHER" id="PTHR42792:SF2">
    <property type="entry name" value="FLAGELLIN"/>
    <property type="match status" value="1"/>
</dbReference>
<dbReference type="GO" id="GO:0005198">
    <property type="term" value="F:structural molecule activity"/>
    <property type="evidence" value="ECO:0007669"/>
    <property type="project" value="UniProtKB-UniRule"/>
</dbReference>
<keyword evidence="7" id="KW-0282">Flagellum</keyword>
<evidence type="ECO:0000256" key="2">
    <source>
        <dbReference type="ARBA" id="ARBA00022525"/>
    </source>
</evidence>
<dbReference type="Gene3D" id="2.170.280.10">
    <property type="entry name" value="f41 fragment of flagellin, middle domain"/>
    <property type="match status" value="1"/>
</dbReference>
<sequence length="495" mass="49812">MAQVINTNIASLSAQNSLNKSQSSLETSLERLSSGLRINSAKDDAAGLAIVDRMTSQIRGLNQAVRNANDGLSVSQTAEGALQESSNIMQRMRELSVQSANDSNSASDRSAIQQEVTQLQNELNRISETTTYNGKNLLDGSFASQSFQVGANANETIEVSITSASAKVLGSQSATTAQNIGTAAVGALTAPAANGVVDSDITITGALGAGTADYAAGATASEIAALVNGQTTNTGVTATAANSVSLTSFTTGTLSFTLSSTDGSNVTQGTAANVSATVTSATDLTALRNDINESTASTGITATINAAGDGIDLTNTTGDDIVIETASNGAGASANPFVVNGAALTEAGADSIRVAGQVSFSSSGAFILDAAAAETVLDVAIVAAASVSSTLSSVADIDVSTRAGANDALDVLDRALATITDSRAGLGAIQNRLDSTISNLSNISENVSAARSRIEDADFAAETAELTRSQILQQAGISVLSQANTLPQQVLSLLQ</sequence>
<proteinExistence type="inferred from homology"/>
<dbReference type="OrthoDB" id="9796789at2"/>
<evidence type="ECO:0000259" key="6">
    <source>
        <dbReference type="Pfam" id="PF00700"/>
    </source>
</evidence>
<keyword evidence="3 4" id="KW-0975">Bacterial flagellum</keyword>
<evidence type="ECO:0000256" key="1">
    <source>
        <dbReference type="ARBA" id="ARBA00005709"/>
    </source>
</evidence>
<evidence type="ECO:0000313" key="8">
    <source>
        <dbReference type="Proteomes" id="UP000004931"/>
    </source>
</evidence>
<evidence type="ECO:0000259" key="5">
    <source>
        <dbReference type="Pfam" id="PF00669"/>
    </source>
</evidence>